<organism evidence="9 11">
    <name type="scientific">Halorubrum ejinorense</name>
    <dbReference type="NCBI Taxonomy" id="425309"/>
    <lineage>
        <taxon>Archaea</taxon>
        <taxon>Methanobacteriati</taxon>
        <taxon>Methanobacteriota</taxon>
        <taxon>Stenosarchaea group</taxon>
        <taxon>Halobacteria</taxon>
        <taxon>Halobacteriales</taxon>
        <taxon>Haloferacaceae</taxon>
        <taxon>Halorubrum</taxon>
    </lineage>
</organism>
<comment type="similarity">
    <text evidence="6">Belongs to the ABC-4 integral membrane protein family.</text>
</comment>
<dbReference type="Proteomes" id="UP001567571">
    <property type="component" value="Unassembled WGS sequence"/>
</dbReference>
<evidence type="ECO:0000256" key="4">
    <source>
        <dbReference type="ARBA" id="ARBA00022989"/>
    </source>
</evidence>
<reference evidence="10 12" key="3">
    <citation type="submission" date="2024-06" db="EMBL/GenBank/DDBJ databases">
        <title>Halorubrum miltondacostae sp. nov., a potential PHA producer isolated from an inland solar saltern in Rio Maior, Portugal.</title>
        <authorList>
            <person name="Albuquerque L."/>
            <person name="Viver T."/>
            <person name="Barroso C."/>
            <person name="Claudino R."/>
            <person name="Galvan M."/>
            <person name="Simoes G."/>
            <person name="Lobo Da Cunha A."/>
            <person name="Egas C."/>
        </authorList>
    </citation>
    <scope>NUCLEOTIDE SEQUENCE [LARGE SCALE GENOMIC DNA]</scope>
    <source>
        <strain evidence="10 12">DSM 18646</strain>
    </source>
</reference>
<gene>
    <name evidence="10" type="ORF">ABNG02_16390</name>
    <name evidence="9" type="ORF">GCM10008994_21280</name>
</gene>
<evidence type="ECO:0000256" key="2">
    <source>
        <dbReference type="ARBA" id="ARBA00022475"/>
    </source>
</evidence>
<dbReference type="PANTHER" id="PTHR30572:SF4">
    <property type="entry name" value="ABC TRANSPORTER PERMEASE YTRF"/>
    <property type="match status" value="1"/>
</dbReference>
<name>A0AAV3SUC4_9EURY</name>
<dbReference type="Proteomes" id="UP001501425">
    <property type="component" value="Unassembled WGS sequence"/>
</dbReference>
<keyword evidence="3 7" id="KW-0812">Transmembrane</keyword>
<comment type="subcellular location">
    <subcellularLocation>
        <location evidence="1">Cell membrane</location>
        <topology evidence="1">Multi-pass membrane protein</topology>
    </subcellularLocation>
</comment>
<accession>A0AAV3SUC4</accession>
<evidence type="ECO:0000313" key="10">
    <source>
        <dbReference type="EMBL" id="MEZ3168892.1"/>
    </source>
</evidence>
<feature type="transmembrane region" description="Helical" evidence="7">
    <location>
        <begin position="328"/>
        <end position="357"/>
    </location>
</feature>
<reference evidence="9" key="2">
    <citation type="submission" date="2023-12" db="EMBL/GenBank/DDBJ databases">
        <authorList>
            <person name="Sun Q."/>
            <person name="Inoue M."/>
        </authorList>
    </citation>
    <scope>NUCLEOTIDE SEQUENCE</scope>
    <source>
        <strain evidence="9">JCM 14265</strain>
    </source>
</reference>
<dbReference type="GO" id="GO:0022857">
    <property type="term" value="F:transmembrane transporter activity"/>
    <property type="evidence" value="ECO:0007669"/>
    <property type="project" value="TreeGrafter"/>
</dbReference>
<feature type="transmembrane region" description="Helical" evidence="7">
    <location>
        <begin position="31"/>
        <end position="55"/>
    </location>
</feature>
<evidence type="ECO:0000313" key="9">
    <source>
        <dbReference type="EMBL" id="GAA0546110.1"/>
    </source>
</evidence>
<dbReference type="EMBL" id="JBEDNW010000011">
    <property type="protein sequence ID" value="MEZ3168892.1"/>
    <property type="molecule type" value="Genomic_DNA"/>
</dbReference>
<proteinExistence type="inferred from homology"/>
<evidence type="ECO:0000256" key="1">
    <source>
        <dbReference type="ARBA" id="ARBA00004651"/>
    </source>
</evidence>
<dbReference type="EMBL" id="BAAADQ010000012">
    <property type="protein sequence ID" value="GAA0546110.1"/>
    <property type="molecule type" value="Genomic_DNA"/>
</dbReference>
<dbReference type="InterPro" id="IPR050250">
    <property type="entry name" value="Macrolide_Exporter_MacB"/>
</dbReference>
<evidence type="ECO:0000256" key="7">
    <source>
        <dbReference type="SAM" id="Phobius"/>
    </source>
</evidence>
<evidence type="ECO:0000256" key="6">
    <source>
        <dbReference type="ARBA" id="ARBA00038076"/>
    </source>
</evidence>
<evidence type="ECO:0000259" key="8">
    <source>
        <dbReference type="Pfam" id="PF02687"/>
    </source>
</evidence>
<evidence type="ECO:0000256" key="3">
    <source>
        <dbReference type="ARBA" id="ARBA00022692"/>
    </source>
</evidence>
<protein>
    <submittedName>
        <fullName evidence="10">ABC transporter permease</fullName>
    </submittedName>
</protein>
<keyword evidence="4 7" id="KW-1133">Transmembrane helix</keyword>
<comment type="caution">
    <text evidence="9">The sequence shown here is derived from an EMBL/GenBank/DDBJ whole genome shotgun (WGS) entry which is preliminary data.</text>
</comment>
<reference evidence="9" key="1">
    <citation type="journal article" date="2014" name="Int. J. Syst. Evol. Microbiol.">
        <title>Complete genome sequence of Corynebacterium casei LMG S-19264T (=DSM 44701T), isolated from a smear-ripened cheese.</title>
        <authorList>
            <consortium name="US DOE Joint Genome Institute (JGI-PGF)"/>
            <person name="Walter F."/>
            <person name="Albersmeier A."/>
            <person name="Kalinowski J."/>
            <person name="Ruckert C."/>
        </authorList>
    </citation>
    <scope>NUCLEOTIDE SEQUENCE</scope>
    <source>
        <strain evidence="9">JCM 14265</strain>
    </source>
</reference>
<evidence type="ECO:0000313" key="11">
    <source>
        <dbReference type="Proteomes" id="UP001501425"/>
    </source>
</evidence>
<keyword evidence="12" id="KW-1185">Reference proteome</keyword>
<feature type="transmembrane region" description="Helical" evidence="7">
    <location>
        <begin position="279"/>
        <end position="307"/>
    </location>
</feature>
<dbReference type="InterPro" id="IPR003838">
    <property type="entry name" value="ABC3_permease_C"/>
</dbReference>
<dbReference type="AlphaFoldDB" id="A0AAV3SUC4"/>
<feature type="transmembrane region" description="Helical" evidence="7">
    <location>
        <begin position="377"/>
        <end position="398"/>
    </location>
</feature>
<feature type="domain" description="ABC3 transporter permease C-terminal" evidence="8">
    <location>
        <begin position="288"/>
        <end position="402"/>
    </location>
</feature>
<evidence type="ECO:0000256" key="5">
    <source>
        <dbReference type="ARBA" id="ARBA00023136"/>
    </source>
</evidence>
<evidence type="ECO:0000313" key="12">
    <source>
        <dbReference type="Proteomes" id="UP001567571"/>
    </source>
</evidence>
<dbReference type="PANTHER" id="PTHR30572">
    <property type="entry name" value="MEMBRANE COMPONENT OF TRANSPORTER-RELATED"/>
    <property type="match status" value="1"/>
</dbReference>
<dbReference type="RefSeq" id="WP_343778930.1">
    <property type="nucleotide sequence ID" value="NZ_BAAADQ010000012.1"/>
</dbReference>
<keyword evidence="5 7" id="KW-0472">Membrane</keyword>
<sequence length="411" mass="41704">MGERSARLRGGVELGVAMVIQRLRHTAPRRIAYSILGVALAVGLFVLVAGIGIGLATGDAAVGSNADYRIVPESESSATLPVSVGGPQLGGVHEVGARLGERDDVRYASPVAVTLAELTHGNTTEHVLVFGVVAHPGLRAGGLSSEPLTPGDPHYANGTYGGPKTNEMVVSTGTADLLGTTVGERVLLESPSGAGRETARMTVTNVSVASTPAFDSVPVALVHLSELQTATGDTGRDTADQLVVAAESPAVRDDLETLYDRTEVVARSSASGVGTDGDLALAVGGAGFVVSLVVGSLFVATTTGLEIRRDRRLWATLSALGFSASSRAIVVLVRTGLVALAGGLTGIGLGRIAIAVANAGVDRYVDETTVAVFSPEVALAGLVVSAGVVVITGPYVLWLTSRETAKAGLSA</sequence>
<keyword evidence="2" id="KW-1003">Cell membrane</keyword>
<dbReference type="GO" id="GO:0005886">
    <property type="term" value="C:plasma membrane"/>
    <property type="evidence" value="ECO:0007669"/>
    <property type="project" value="UniProtKB-SubCell"/>
</dbReference>
<dbReference type="Pfam" id="PF02687">
    <property type="entry name" value="FtsX"/>
    <property type="match status" value="1"/>
</dbReference>